<gene>
    <name evidence="1" type="ORF">SDC9_193284</name>
</gene>
<name>A0A645IBN7_9ZZZZ</name>
<evidence type="ECO:0000313" key="1">
    <source>
        <dbReference type="EMBL" id="MPN45714.1"/>
    </source>
</evidence>
<dbReference type="EMBL" id="VSSQ01105809">
    <property type="protein sequence ID" value="MPN45714.1"/>
    <property type="molecule type" value="Genomic_DNA"/>
</dbReference>
<proteinExistence type="predicted"/>
<comment type="caution">
    <text evidence="1">The sequence shown here is derived from an EMBL/GenBank/DDBJ whole genome shotgun (WGS) entry which is preliminary data.</text>
</comment>
<accession>A0A645IBN7</accession>
<dbReference type="AlphaFoldDB" id="A0A645IBN7"/>
<sequence length="39" mass="4511">MLKPPVFGKEKSDSIILELEEQSFRIALFELGTKHGYMQ</sequence>
<organism evidence="1">
    <name type="scientific">bioreactor metagenome</name>
    <dbReference type="NCBI Taxonomy" id="1076179"/>
    <lineage>
        <taxon>unclassified sequences</taxon>
        <taxon>metagenomes</taxon>
        <taxon>ecological metagenomes</taxon>
    </lineage>
</organism>
<protein>
    <submittedName>
        <fullName evidence="1">Uncharacterized protein</fullName>
    </submittedName>
</protein>
<reference evidence="1" key="1">
    <citation type="submission" date="2019-08" db="EMBL/GenBank/DDBJ databases">
        <authorList>
            <person name="Kucharzyk K."/>
            <person name="Murdoch R.W."/>
            <person name="Higgins S."/>
            <person name="Loffler F."/>
        </authorList>
    </citation>
    <scope>NUCLEOTIDE SEQUENCE</scope>
</reference>